<keyword evidence="1" id="KW-0472">Membrane</keyword>
<keyword evidence="1" id="KW-0812">Transmembrane</keyword>
<dbReference type="InterPro" id="IPR011990">
    <property type="entry name" value="TPR-like_helical_dom_sf"/>
</dbReference>
<dbReference type="InterPro" id="IPR052945">
    <property type="entry name" value="Mitotic_Regulator"/>
</dbReference>
<sequence>MIKESNNLFINTADFEVESKELGRGPYGTVHIIENAQDYKKYAAKIFNTNNNFDGNDQMVFLHESILFHKLKHPSISSFSGINFKSFKDPQLLEPTIITRYFPNGSLKDYLSKNNDTLKHKLTSTQKYINLLGISDSLRYLHDSGIVHMNLKPENILFDENYYPHVSDYYISKCFPKFFKESLKLTIKGQNSSSIYYPPEIFLGGFTCDQSIDVFSFAFIAYEIITEKVPEKTVNDSHRPIFPDYVPESMSNLLNRCWSDRPIERPQFKEIFEILSTDKTCFFDDIDEREIREFITILEKNSKNSKDNVENSVVNEILGELKNTEEVDESTRLFILGLVYYNGYRVDKDVQKAILYYRQASKLNNKYALNSLGEMYFNGIDIDKDYIKAKKYFEKAADLGNSNSLINLGILYHHGNGVDQDYSKSIKYFERASELGNSMAFNYLGYVYYYGEGTKKDYIKAKECFEKAIELGCSDALNNMGNMYYDGNGVDLNKQKAVEYYEKAAKLGNSSALNTLGNLYYSGNLVEKDVSVAVKYYKKAAKLGNPCALCSLGILHYNGDEVIQNYSKAKEYLIKADDLGNDNAKKYMDDLFNNKTTNLYDDLLLLISILVLIFIFFVFSIFF</sequence>
<dbReference type="Gene3D" id="1.25.40.10">
    <property type="entry name" value="Tetratricopeptide repeat domain"/>
    <property type="match status" value="1"/>
</dbReference>
<evidence type="ECO:0000313" key="4">
    <source>
        <dbReference type="Proteomes" id="UP001470230"/>
    </source>
</evidence>
<dbReference type="SUPFAM" id="SSF81901">
    <property type="entry name" value="HCP-like"/>
    <property type="match status" value="2"/>
</dbReference>
<keyword evidence="4" id="KW-1185">Reference proteome</keyword>
<dbReference type="PANTHER" id="PTHR43628:SF1">
    <property type="entry name" value="CHITIN SYNTHASE REGULATORY FACTOR 2-RELATED"/>
    <property type="match status" value="1"/>
</dbReference>
<dbReference type="PROSITE" id="PS50011">
    <property type="entry name" value="PROTEIN_KINASE_DOM"/>
    <property type="match status" value="1"/>
</dbReference>
<dbReference type="InterPro" id="IPR011009">
    <property type="entry name" value="Kinase-like_dom_sf"/>
</dbReference>
<evidence type="ECO:0000259" key="2">
    <source>
        <dbReference type="PROSITE" id="PS50011"/>
    </source>
</evidence>
<name>A0ABR2HHB9_9EUKA</name>
<organism evidence="3 4">
    <name type="scientific">Tritrichomonas musculus</name>
    <dbReference type="NCBI Taxonomy" id="1915356"/>
    <lineage>
        <taxon>Eukaryota</taxon>
        <taxon>Metamonada</taxon>
        <taxon>Parabasalia</taxon>
        <taxon>Tritrichomonadida</taxon>
        <taxon>Tritrichomonadidae</taxon>
        <taxon>Tritrichomonas</taxon>
    </lineage>
</organism>
<proteinExistence type="predicted"/>
<dbReference type="InterPro" id="IPR006597">
    <property type="entry name" value="Sel1-like"/>
</dbReference>
<dbReference type="SUPFAM" id="SSF56112">
    <property type="entry name" value="Protein kinase-like (PK-like)"/>
    <property type="match status" value="1"/>
</dbReference>
<dbReference type="Pfam" id="PF07714">
    <property type="entry name" value="PK_Tyr_Ser-Thr"/>
    <property type="match status" value="1"/>
</dbReference>
<keyword evidence="1" id="KW-1133">Transmembrane helix</keyword>
<dbReference type="EMBL" id="JAPFFF010000029">
    <property type="protein sequence ID" value="KAK8846498.1"/>
    <property type="molecule type" value="Genomic_DNA"/>
</dbReference>
<feature type="domain" description="Protein kinase" evidence="2">
    <location>
        <begin position="16"/>
        <end position="283"/>
    </location>
</feature>
<dbReference type="SMART" id="SM00671">
    <property type="entry name" value="SEL1"/>
    <property type="match status" value="7"/>
</dbReference>
<dbReference type="InterPro" id="IPR001245">
    <property type="entry name" value="Ser-Thr/Tyr_kinase_cat_dom"/>
</dbReference>
<evidence type="ECO:0000256" key="1">
    <source>
        <dbReference type="SAM" id="Phobius"/>
    </source>
</evidence>
<dbReference type="PANTHER" id="PTHR43628">
    <property type="entry name" value="ACTIVATOR OF C KINASE PROTEIN 1-RELATED"/>
    <property type="match status" value="1"/>
</dbReference>
<dbReference type="InterPro" id="IPR000719">
    <property type="entry name" value="Prot_kinase_dom"/>
</dbReference>
<feature type="transmembrane region" description="Helical" evidence="1">
    <location>
        <begin position="603"/>
        <end position="622"/>
    </location>
</feature>
<gene>
    <name evidence="3" type="ORF">M9Y10_020521</name>
</gene>
<accession>A0ABR2HHB9</accession>
<protein>
    <recommendedName>
        <fullName evidence="2">Protein kinase domain-containing protein</fullName>
    </recommendedName>
</protein>
<evidence type="ECO:0000313" key="3">
    <source>
        <dbReference type="EMBL" id="KAK8846498.1"/>
    </source>
</evidence>
<dbReference type="Gene3D" id="1.10.510.10">
    <property type="entry name" value="Transferase(Phosphotransferase) domain 1"/>
    <property type="match status" value="1"/>
</dbReference>
<comment type="caution">
    <text evidence="3">The sequence shown here is derived from an EMBL/GenBank/DDBJ whole genome shotgun (WGS) entry which is preliminary data.</text>
</comment>
<dbReference type="Pfam" id="PF08238">
    <property type="entry name" value="Sel1"/>
    <property type="match status" value="7"/>
</dbReference>
<dbReference type="Proteomes" id="UP001470230">
    <property type="component" value="Unassembled WGS sequence"/>
</dbReference>
<reference evidence="3 4" key="1">
    <citation type="submission" date="2024-04" db="EMBL/GenBank/DDBJ databases">
        <title>Tritrichomonas musculus Genome.</title>
        <authorList>
            <person name="Alves-Ferreira E."/>
            <person name="Grigg M."/>
            <person name="Lorenzi H."/>
            <person name="Galac M."/>
        </authorList>
    </citation>
    <scope>NUCLEOTIDE SEQUENCE [LARGE SCALE GENOMIC DNA]</scope>
    <source>
        <strain evidence="3 4">EAF2021</strain>
    </source>
</reference>